<evidence type="ECO:0000313" key="9">
    <source>
        <dbReference type="EMBL" id="GLQ05735.1"/>
    </source>
</evidence>
<evidence type="ECO:0000256" key="3">
    <source>
        <dbReference type="ARBA" id="ARBA00022679"/>
    </source>
</evidence>
<evidence type="ECO:0000256" key="2">
    <source>
        <dbReference type="ARBA" id="ARBA00022603"/>
    </source>
</evidence>
<accession>A0ABQ5U245</accession>
<dbReference type="RefSeq" id="WP_169559710.1">
    <property type="nucleotide sequence ID" value="NZ_BSNF01000001.1"/>
</dbReference>
<dbReference type="SUPFAM" id="SSF57884">
    <property type="entry name" value="Ada DNA repair protein, N-terminal domain (N-Ada 10)"/>
    <property type="match status" value="1"/>
</dbReference>
<dbReference type="SUPFAM" id="SSF53155">
    <property type="entry name" value="Methylated DNA-protein cysteine methyltransferase domain"/>
    <property type="match status" value="1"/>
</dbReference>
<dbReference type="InterPro" id="IPR036631">
    <property type="entry name" value="MGMT_N_sf"/>
</dbReference>
<reference evidence="9" key="1">
    <citation type="journal article" date="2014" name="Int. J. Syst. Evol. Microbiol.">
        <title>Complete genome of a new Firmicutes species belonging to the dominant human colonic microbiota ('Ruminococcus bicirculans') reveals two chromosomes and a selective capacity to utilize plant glucans.</title>
        <authorList>
            <consortium name="NISC Comparative Sequencing Program"/>
            <person name="Wegmann U."/>
            <person name="Louis P."/>
            <person name="Goesmann A."/>
            <person name="Henrissat B."/>
            <person name="Duncan S.H."/>
            <person name="Flint H.J."/>
        </authorList>
    </citation>
    <scope>NUCLEOTIDE SEQUENCE</scope>
    <source>
        <strain evidence="9">NBRC 103408</strain>
    </source>
</reference>
<comment type="caution">
    <text evidence="9">The sequence shown here is derived from an EMBL/GenBank/DDBJ whole genome shotgun (WGS) entry which is preliminary data.</text>
</comment>
<dbReference type="Gene3D" id="1.10.10.60">
    <property type="entry name" value="Homeodomain-like"/>
    <property type="match status" value="1"/>
</dbReference>
<evidence type="ECO:0000256" key="1">
    <source>
        <dbReference type="ARBA" id="ARBA00001286"/>
    </source>
</evidence>
<protein>
    <submittedName>
        <fullName evidence="9">Bifunctional transcriptional regulator/O6-methylguanine-DNA methyltransferase</fullName>
    </submittedName>
</protein>
<dbReference type="PANTHER" id="PTHR10815">
    <property type="entry name" value="METHYLATED-DNA--PROTEIN-CYSTEINE METHYLTRANSFERASE"/>
    <property type="match status" value="1"/>
</dbReference>
<dbReference type="SMART" id="SM00342">
    <property type="entry name" value="HTH_ARAC"/>
    <property type="match status" value="1"/>
</dbReference>
<reference evidence="9" key="2">
    <citation type="submission" date="2023-01" db="EMBL/GenBank/DDBJ databases">
        <title>Draft genome sequence of Sneathiella chinensis strain NBRC 103408.</title>
        <authorList>
            <person name="Sun Q."/>
            <person name="Mori K."/>
        </authorList>
    </citation>
    <scope>NUCLEOTIDE SEQUENCE</scope>
    <source>
        <strain evidence="9">NBRC 103408</strain>
    </source>
</reference>
<evidence type="ECO:0000256" key="6">
    <source>
        <dbReference type="ARBA" id="ARBA00023204"/>
    </source>
</evidence>
<dbReference type="SUPFAM" id="SSF46767">
    <property type="entry name" value="Methylated DNA-protein cysteine methyltransferase, C-terminal domain"/>
    <property type="match status" value="1"/>
</dbReference>
<proteinExistence type="predicted"/>
<dbReference type="EMBL" id="BSNF01000001">
    <property type="protein sequence ID" value="GLQ05735.1"/>
    <property type="molecule type" value="Genomic_DNA"/>
</dbReference>
<keyword evidence="4" id="KW-0227">DNA damage</keyword>
<dbReference type="Pfam" id="PF02805">
    <property type="entry name" value="Ada_Zn_binding"/>
    <property type="match status" value="1"/>
</dbReference>
<name>A0ABQ5U245_9PROT</name>
<dbReference type="Gene3D" id="1.10.10.10">
    <property type="entry name" value="Winged helix-like DNA-binding domain superfamily/Winged helix DNA-binding domain"/>
    <property type="match status" value="1"/>
</dbReference>
<dbReference type="PROSITE" id="PS00374">
    <property type="entry name" value="MGMT"/>
    <property type="match status" value="1"/>
</dbReference>
<dbReference type="GO" id="GO:0032259">
    <property type="term" value="P:methylation"/>
    <property type="evidence" value="ECO:0007669"/>
    <property type="project" value="UniProtKB-KW"/>
</dbReference>
<dbReference type="NCBIfam" id="TIGR00589">
    <property type="entry name" value="ogt"/>
    <property type="match status" value="1"/>
</dbReference>
<dbReference type="CDD" id="cd06445">
    <property type="entry name" value="ATase"/>
    <property type="match status" value="1"/>
</dbReference>
<dbReference type="InterPro" id="IPR018060">
    <property type="entry name" value="HTH_AraC"/>
</dbReference>
<dbReference type="GO" id="GO:0008168">
    <property type="term" value="F:methyltransferase activity"/>
    <property type="evidence" value="ECO:0007669"/>
    <property type="project" value="UniProtKB-KW"/>
</dbReference>
<dbReference type="InterPro" id="IPR004026">
    <property type="entry name" value="Ada_DNA_repair_Zn-bd"/>
</dbReference>
<feature type="domain" description="HTH araC/xylS-type" evidence="8">
    <location>
        <begin position="82"/>
        <end position="183"/>
    </location>
</feature>
<keyword evidence="5" id="KW-0010">Activator</keyword>
<keyword evidence="3" id="KW-0808">Transferase</keyword>
<keyword evidence="10" id="KW-1185">Reference proteome</keyword>
<evidence type="ECO:0000256" key="4">
    <source>
        <dbReference type="ARBA" id="ARBA00022763"/>
    </source>
</evidence>
<evidence type="ECO:0000256" key="7">
    <source>
        <dbReference type="ARBA" id="ARBA00049348"/>
    </source>
</evidence>
<comment type="catalytic activity">
    <reaction evidence="7">
        <text>a 6-O-methyl-2'-deoxyguanosine in DNA + L-cysteinyl-[protein] = S-methyl-L-cysteinyl-[protein] + a 2'-deoxyguanosine in DNA</text>
        <dbReference type="Rhea" id="RHEA:24000"/>
        <dbReference type="Rhea" id="RHEA-COMP:10131"/>
        <dbReference type="Rhea" id="RHEA-COMP:10132"/>
        <dbReference type="Rhea" id="RHEA-COMP:11367"/>
        <dbReference type="Rhea" id="RHEA-COMP:11368"/>
        <dbReference type="ChEBI" id="CHEBI:29950"/>
        <dbReference type="ChEBI" id="CHEBI:82612"/>
        <dbReference type="ChEBI" id="CHEBI:85445"/>
        <dbReference type="ChEBI" id="CHEBI:85448"/>
        <dbReference type="EC" id="2.1.1.63"/>
    </reaction>
</comment>
<dbReference type="InterPro" id="IPR014048">
    <property type="entry name" value="MethylDNA_cys_MeTrfase_DNA-bd"/>
</dbReference>
<dbReference type="Proteomes" id="UP001161409">
    <property type="component" value="Unassembled WGS sequence"/>
</dbReference>
<keyword evidence="6" id="KW-0234">DNA repair</keyword>
<comment type="catalytic activity">
    <reaction evidence="1">
        <text>a 4-O-methyl-thymidine in DNA + L-cysteinyl-[protein] = a thymidine in DNA + S-methyl-L-cysteinyl-[protein]</text>
        <dbReference type="Rhea" id="RHEA:53428"/>
        <dbReference type="Rhea" id="RHEA-COMP:10131"/>
        <dbReference type="Rhea" id="RHEA-COMP:10132"/>
        <dbReference type="Rhea" id="RHEA-COMP:13555"/>
        <dbReference type="Rhea" id="RHEA-COMP:13556"/>
        <dbReference type="ChEBI" id="CHEBI:29950"/>
        <dbReference type="ChEBI" id="CHEBI:82612"/>
        <dbReference type="ChEBI" id="CHEBI:137386"/>
        <dbReference type="ChEBI" id="CHEBI:137387"/>
        <dbReference type="EC" id="2.1.1.63"/>
    </reaction>
</comment>
<dbReference type="Pfam" id="PF12833">
    <property type="entry name" value="HTH_18"/>
    <property type="match status" value="1"/>
</dbReference>
<dbReference type="Pfam" id="PF01035">
    <property type="entry name" value="DNA_binding_1"/>
    <property type="match status" value="1"/>
</dbReference>
<dbReference type="Gene3D" id="3.30.160.70">
    <property type="entry name" value="Methylated DNA-protein cysteine methyltransferase domain"/>
    <property type="match status" value="1"/>
</dbReference>
<dbReference type="InterPro" id="IPR001497">
    <property type="entry name" value="MethylDNA_cys_MeTrfase_AS"/>
</dbReference>
<dbReference type="InterPro" id="IPR036388">
    <property type="entry name" value="WH-like_DNA-bd_sf"/>
</dbReference>
<gene>
    <name evidence="9" type="ORF">GCM10007924_09560</name>
</gene>
<evidence type="ECO:0000313" key="10">
    <source>
        <dbReference type="Proteomes" id="UP001161409"/>
    </source>
</evidence>
<evidence type="ECO:0000259" key="8">
    <source>
        <dbReference type="PROSITE" id="PS01124"/>
    </source>
</evidence>
<dbReference type="PANTHER" id="PTHR10815:SF5">
    <property type="entry name" value="METHYLATED-DNA--PROTEIN-CYSTEINE METHYLTRANSFERASE"/>
    <property type="match status" value="1"/>
</dbReference>
<dbReference type="InterPro" id="IPR036217">
    <property type="entry name" value="MethylDNA_cys_MeTrfase_DNAb"/>
</dbReference>
<evidence type="ECO:0000256" key="5">
    <source>
        <dbReference type="ARBA" id="ARBA00023159"/>
    </source>
</evidence>
<dbReference type="Gene3D" id="3.40.10.10">
    <property type="entry name" value="DNA Methylphosphotriester Repair Domain"/>
    <property type="match status" value="1"/>
</dbReference>
<keyword evidence="2 9" id="KW-0489">Methyltransferase</keyword>
<sequence length="360" mass="39793">MTDDEKQTAVRDRNADFDGRFVYAVTTTGVYCRPSCPSRQENPENMVFFDAAGQAEGAGFRACLRCRPDMRSLKDPGLSLTRQVCSFLEEQVLRGGDADTSLSALEAETGYSADHLARTFKRVMGISPFDYYDGLRIRKLKENLKEGETVASAAFGAGFGSSSRLYEKSHDRLGMTPASYAKGGKGAEIAYGIVDCDLGRMLVAGTRSGVCAVYFGDEDDRLKNDLKQEFPAAEIAPDLGQLANWTDAILRYLESKCRMVPDIPLDMYGTAFQKRVWRELLKIRPGETKTYKEVASDMGQEKSSRAVGRACATNPVSLLVPCHRVVGSDGKLHGYRWGLARKEQLRKWEAWAAPETEKAG</sequence>
<dbReference type="InterPro" id="IPR035451">
    <property type="entry name" value="Ada-like_dom_sf"/>
</dbReference>
<organism evidence="9 10">
    <name type="scientific">Sneathiella chinensis</name>
    <dbReference type="NCBI Taxonomy" id="349750"/>
    <lineage>
        <taxon>Bacteria</taxon>
        <taxon>Pseudomonadati</taxon>
        <taxon>Pseudomonadota</taxon>
        <taxon>Alphaproteobacteria</taxon>
        <taxon>Sneathiellales</taxon>
        <taxon>Sneathiellaceae</taxon>
        <taxon>Sneathiella</taxon>
    </lineage>
</organism>
<dbReference type="PROSITE" id="PS01124">
    <property type="entry name" value="HTH_ARAC_FAMILY_2"/>
    <property type="match status" value="1"/>
</dbReference>